<keyword evidence="2" id="KW-0169">Cobalamin biosynthesis</keyword>
<evidence type="ECO:0000256" key="1">
    <source>
        <dbReference type="ARBA" id="ARBA00004953"/>
    </source>
</evidence>
<accession>A0A1M4YMC9</accession>
<evidence type="ECO:0000256" key="3">
    <source>
        <dbReference type="ARBA" id="ARBA00023002"/>
    </source>
</evidence>
<gene>
    <name evidence="4" type="ORF">SAMN02746089_01241</name>
</gene>
<dbReference type="AlphaFoldDB" id="A0A1M4YMC9"/>
<dbReference type="STRING" id="1121256.SAMN02746089_01241"/>
<organism evidence="4 5">
    <name type="scientific">Caldanaerobius fijiensis DSM 17918</name>
    <dbReference type="NCBI Taxonomy" id="1121256"/>
    <lineage>
        <taxon>Bacteria</taxon>
        <taxon>Bacillati</taxon>
        <taxon>Bacillota</taxon>
        <taxon>Clostridia</taxon>
        <taxon>Thermoanaerobacterales</taxon>
        <taxon>Thermoanaerobacteraceae</taxon>
        <taxon>Caldanaerobius</taxon>
    </lineage>
</organism>
<keyword evidence="5" id="KW-1185">Reference proteome</keyword>
<dbReference type="GO" id="GO:0016994">
    <property type="term" value="F:precorrin-6A reductase activity"/>
    <property type="evidence" value="ECO:0007669"/>
    <property type="project" value="InterPro"/>
</dbReference>
<protein>
    <submittedName>
        <fullName evidence="4">Precorrin-6A/cobalt-precorrin-6A reductase</fullName>
    </submittedName>
</protein>
<dbReference type="Proteomes" id="UP000184088">
    <property type="component" value="Unassembled WGS sequence"/>
</dbReference>
<dbReference type="NCBIfam" id="TIGR00715">
    <property type="entry name" value="precor6x_red"/>
    <property type="match status" value="1"/>
</dbReference>
<dbReference type="PANTHER" id="PTHR36925">
    <property type="entry name" value="COBALT-PRECORRIN-6A REDUCTASE"/>
    <property type="match status" value="1"/>
</dbReference>
<evidence type="ECO:0000313" key="4">
    <source>
        <dbReference type="EMBL" id="SHF06975.1"/>
    </source>
</evidence>
<reference evidence="4 5" key="1">
    <citation type="submission" date="2016-11" db="EMBL/GenBank/DDBJ databases">
        <authorList>
            <person name="Jaros S."/>
            <person name="Januszkiewicz K."/>
            <person name="Wedrychowicz H."/>
        </authorList>
    </citation>
    <scope>NUCLEOTIDE SEQUENCE [LARGE SCALE GENOMIC DNA]</scope>
    <source>
        <strain evidence="4 5">DSM 17918</strain>
    </source>
</reference>
<dbReference type="GO" id="GO:0009236">
    <property type="term" value="P:cobalamin biosynthetic process"/>
    <property type="evidence" value="ECO:0007669"/>
    <property type="project" value="UniProtKB-UniPathway"/>
</dbReference>
<proteinExistence type="predicted"/>
<dbReference type="PANTHER" id="PTHR36925:SF1">
    <property type="entry name" value="COBALT-PRECORRIN-6A REDUCTASE"/>
    <property type="match status" value="1"/>
</dbReference>
<dbReference type="PROSITE" id="PS51014">
    <property type="entry name" value="COBK_CBIJ"/>
    <property type="match status" value="1"/>
</dbReference>
<dbReference type="OrthoDB" id="9780707at2"/>
<sequence length="248" mass="27419">MILVLGGTYESRIVADYLVNKGYDVTVSTVTEYGSSLYRGGHTHVGALNKDDMEKYIRDNGINVVVDATHPYAVNVSRNAMEACADTGIKYIRYERESVQWNYSGIIEVKGYREAADVCLNYQRIFLTIGSNGLEYFAGLLKAGKELVARVLPMSSIIKKCEDMGLKPDNIIAIKGPVGYELNLSMFKEYRADVIVTKDSGKVGGVVEKIKAAEELGIDVIMIEKPPLSYPVVVKDLEQLMKEMGKGL</sequence>
<name>A0A1M4YMC9_9THEO</name>
<dbReference type="UniPathway" id="UPA00148"/>
<evidence type="ECO:0000256" key="2">
    <source>
        <dbReference type="ARBA" id="ARBA00022573"/>
    </source>
</evidence>
<keyword evidence="3" id="KW-0560">Oxidoreductase</keyword>
<dbReference type="InterPro" id="IPR003723">
    <property type="entry name" value="Precorrin-6x_reduct"/>
</dbReference>
<dbReference type="RefSeq" id="WP_073342850.1">
    <property type="nucleotide sequence ID" value="NZ_FQVH01000011.1"/>
</dbReference>
<comment type="pathway">
    <text evidence="1">Cofactor biosynthesis; adenosylcobalamin biosynthesis.</text>
</comment>
<evidence type="ECO:0000313" key="5">
    <source>
        <dbReference type="Proteomes" id="UP000184088"/>
    </source>
</evidence>
<dbReference type="Pfam" id="PF02571">
    <property type="entry name" value="CbiJ"/>
    <property type="match status" value="1"/>
</dbReference>
<dbReference type="EMBL" id="FQVH01000011">
    <property type="protein sequence ID" value="SHF06975.1"/>
    <property type="molecule type" value="Genomic_DNA"/>
</dbReference>